<evidence type="ECO:0000313" key="3">
    <source>
        <dbReference type="Proteomes" id="UP001428290"/>
    </source>
</evidence>
<keyword evidence="3" id="KW-1185">Reference proteome</keyword>
<keyword evidence="1" id="KW-1133">Transmembrane helix</keyword>
<accession>A0ABP9X7N6</accession>
<gene>
    <name evidence="2" type="ORF">Hgul01_05217</name>
</gene>
<name>A0ABP9X7N6_9CHLR</name>
<keyword evidence="1" id="KW-0472">Membrane</keyword>
<feature type="transmembrane region" description="Helical" evidence="1">
    <location>
        <begin position="43"/>
        <end position="66"/>
    </location>
</feature>
<dbReference type="EMBL" id="BAABRU010000047">
    <property type="protein sequence ID" value="GAA5531392.1"/>
    <property type="molecule type" value="Genomic_DNA"/>
</dbReference>
<sequence>MVATRSFMAAIAFIGISLPAWIEPAAARFEFWLLYSQRPMTGLALGCFILAITSMGIAVGASLAAILSESDWIGRWQTAARSARRMFLSVMILSIVFWNLGA</sequence>
<reference evidence="2 3" key="1">
    <citation type="submission" date="2024-02" db="EMBL/GenBank/DDBJ databases">
        <title>Herpetosiphon gulosus NBRC 112829.</title>
        <authorList>
            <person name="Ichikawa N."/>
            <person name="Katano-Makiyama Y."/>
            <person name="Hidaka K."/>
        </authorList>
    </citation>
    <scope>NUCLEOTIDE SEQUENCE [LARGE SCALE GENOMIC DNA]</scope>
    <source>
        <strain evidence="2 3">NBRC 112829</strain>
    </source>
</reference>
<evidence type="ECO:0000313" key="2">
    <source>
        <dbReference type="EMBL" id="GAA5531392.1"/>
    </source>
</evidence>
<organism evidence="2 3">
    <name type="scientific">Herpetosiphon gulosus</name>
    <dbReference type="NCBI Taxonomy" id="1973496"/>
    <lineage>
        <taxon>Bacteria</taxon>
        <taxon>Bacillati</taxon>
        <taxon>Chloroflexota</taxon>
        <taxon>Chloroflexia</taxon>
        <taxon>Herpetosiphonales</taxon>
        <taxon>Herpetosiphonaceae</taxon>
        <taxon>Herpetosiphon</taxon>
    </lineage>
</organism>
<evidence type="ECO:0000256" key="1">
    <source>
        <dbReference type="SAM" id="Phobius"/>
    </source>
</evidence>
<keyword evidence="1" id="KW-0812">Transmembrane</keyword>
<dbReference type="Proteomes" id="UP001428290">
    <property type="component" value="Unassembled WGS sequence"/>
</dbReference>
<proteinExistence type="predicted"/>
<feature type="transmembrane region" description="Helical" evidence="1">
    <location>
        <begin position="86"/>
        <end position="101"/>
    </location>
</feature>
<comment type="caution">
    <text evidence="2">The sequence shown here is derived from an EMBL/GenBank/DDBJ whole genome shotgun (WGS) entry which is preliminary data.</text>
</comment>
<protein>
    <submittedName>
        <fullName evidence="2">Uncharacterized protein</fullName>
    </submittedName>
</protein>